<name>A0ABV9DJZ3_9BACI</name>
<reference evidence="3" key="1">
    <citation type="journal article" date="2019" name="Int. J. Syst. Evol. Microbiol.">
        <title>The Global Catalogue of Microorganisms (GCM) 10K type strain sequencing project: providing services to taxonomists for standard genome sequencing and annotation.</title>
        <authorList>
            <consortium name="The Broad Institute Genomics Platform"/>
            <consortium name="The Broad Institute Genome Sequencing Center for Infectious Disease"/>
            <person name="Wu L."/>
            <person name="Ma J."/>
        </authorList>
    </citation>
    <scope>NUCLEOTIDE SEQUENCE [LARGE SCALE GENOMIC DNA]</scope>
    <source>
        <strain evidence="3">CGMCC 4.7426</strain>
    </source>
</reference>
<comment type="caution">
    <text evidence="2">The sequence shown here is derived from an EMBL/GenBank/DDBJ whole genome shotgun (WGS) entry which is preliminary data.</text>
</comment>
<protein>
    <submittedName>
        <fullName evidence="2">PucR family transcriptional regulator</fullName>
    </submittedName>
</protein>
<organism evidence="2 3">
    <name type="scientific">Virgibacillus kekensis</name>
    <dbReference type="NCBI Taxonomy" id="202261"/>
    <lineage>
        <taxon>Bacteria</taxon>
        <taxon>Bacillati</taxon>
        <taxon>Bacillota</taxon>
        <taxon>Bacilli</taxon>
        <taxon>Bacillales</taxon>
        <taxon>Bacillaceae</taxon>
        <taxon>Virgibacillus</taxon>
    </lineage>
</organism>
<dbReference type="InterPro" id="IPR042070">
    <property type="entry name" value="PucR_C-HTH_sf"/>
</dbReference>
<dbReference type="InterPro" id="IPR051448">
    <property type="entry name" value="CdaR-like_regulators"/>
</dbReference>
<sequence>MIEQLRKIYSSLIIKKNMPTEESADYRWFITDTNQIIGIGKHELTEKDTLLLKTFLRPYSAVIPEMTAEEKVWETIIAGETHADREAKIIYRLIYFSFSKFQIEPQEFKEAIREFFGKEVPILWQSEHEGIIIEENLEEPISYEQIIDILMSDLYVKIKFLIGPHLHDTNTAKENFQALSKGAEMVFPLSEKDVITYFDAVPYVLLSKTDSNFRNKITNLILGEMSEDTEMLQTIETFISCNLNISVTAKELYLHRNSLQYRLDKFAEKTGLDVRNFHQAVTVYLALLGLKTLKASL</sequence>
<dbReference type="Proteomes" id="UP001595989">
    <property type="component" value="Unassembled WGS sequence"/>
</dbReference>
<gene>
    <name evidence="2" type="ORF">ACFO3D_13130</name>
</gene>
<dbReference type="EMBL" id="JBHSFU010000007">
    <property type="protein sequence ID" value="MFC4559135.1"/>
    <property type="molecule type" value="Genomic_DNA"/>
</dbReference>
<dbReference type="RefSeq" id="WP_390296680.1">
    <property type="nucleotide sequence ID" value="NZ_JBHSFU010000007.1"/>
</dbReference>
<evidence type="ECO:0000259" key="1">
    <source>
        <dbReference type="Pfam" id="PF13556"/>
    </source>
</evidence>
<keyword evidence="3" id="KW-1185">Reference proteome</keyword>
<dbReference type="Pfam" id="PF13556">
    <property type="entry name" value="HTH_30"/>
    <property type="match status" value="1"/>
</dbReference>
<dbReference type="InterPro" id="IPR025736">
    <property type="entry name" value="PucR_C-HTH_dom"/>
</dbReference>
<proteinExistence type="predicted"/>
<dbReference type="PANTHER" id="PTHR33744:SF15">
    <property type="entry name" value="CARBOHYDRATE DIACID REGULATOR"/>
    <property type="match status" value="1"/>
</dbReference>
<dbReference type="SUPFAM" id="SSF46689">
    <property type="entry name" value="Homeodomain-like"/>
    <property type="match status" value="1"/>
</dbReference>
<dbReference type="Gene3D" id="1.10.10.2840">
    <property type="entry name" value="PucR C-terminal helix-turn-helix domain"/>
    <property type="match status" value="1"/>
</dbReference>
<accession>A0ABV9DJZ3</accession>
<dbReference type="PANTHER" id="PTHR33744">
    <property type="entry name" value="CARBOHYDRATE DIACID REGULATOR"/>
    <property type="match status" value="1"/>
</dbReference>
<evidence type="ECO:0000313" key="2">
    <source>
        <dbReference type="EMBL" id="MFC4559135.1"/>
    </source>
</evidence>
<feature type="domain" description="PucR C-terminal helix-turn-helix" evidence="1">
    <location>
        <begin position="232"/>
        <end position="288"/>
    </location>
</feature>
<evidence type="ECO:0000313" key="3">
    <source>
        <dbReference type="Proteomes" id="UP001595989"/>
    </source>
</evidence>
<dbReference type="InterPro" id="IPR009057">
    <property type="entry name" value="Homeodomain-like_sf"/>
</dbReference>